<dbReference type="SUPFAM" id="SSF52540">
    <property type="entry name" value="P-loop containing nucleoside triphosphate hydrolases"/>
    <property type="match status" value="1"/>
</dbReference>
<feature type="region of interest" description="Disordered" evidence="1">
    <location>
        <begin position="301"/>
        <end position="365"/>
    </location>
</feature>
<feature type="compositionally biased region" description="Low complexity" evidence="1">
    <location>
        <begin position="301"/>
        <end position="343"/>
    </location>
</feature>
<keyword evidence="3" id="KW-1185">Reference proteome</keyword>
<dbReference type="Gene3D" id="3.40.50.300">
    <property type="entry name" value="P-loop containing nucleotide triphosphate hydrolases"/>
    <property type="match status" value="1"/>
</dbReference>
<dbReference type="Pfam" id="PF13479">
    <property type="entry name" value="AAA_24"/>
    <property type="match status" value="1"/>
</dbReference>
<accession>A0A0U3TKV2</accession>
<dbReference type="InterPro" id="IPR027417">
    <property type="entry name" value="P-loop_NTPase"/>
</dbReference>
<protein>
    <submittedName>
        <fullName evidence="2">ATPase</fullName>
    </submittedName>
</protein>
<organism evidence="2 3">
    <name type="scientific">Arthrobacter phage Laroye</name>
    <dbReference type="NCBI Taxonomy" id="1772305"/>
    <lineage>
        <taxon>Viruses</taxon>
        <taxon>Duplodnaviria</taxon>
        <taxon>Heunggongvirae</taxon>
        <taxon>Uroviricota</taxon>
        <taxon>Caudoviricetes</taxon>
        <taxon>Laroyevirus</taxon>
        <taxon>Laroyevirus laroye</taxon>
    </lineage>
</organism>
<proteinExistence type="predicted"/>
<sequence>MSRLQLANEAIRPNLKARMMLSGPSGAGKTLTAIEIAKTLTPDNSRIIVMDTEKDSALTYADVTMRDGKKFTHLPWDAPYAPRELAQTLNEAGNVGAYDVAIVDSLTHFWTKQGGTLDMADGRFGGWKSARPAQEEMVDAILGTNLHVIVCVRAKVEYTQEYNERTRKQEVKKIGMAPQQDTTLDYEMNIAAEMDLEHNIFISKSRTTEIPVGRTYPAGHGSELAGQYADWLKGGVEIASITLEALRSRLNTLPGPVRDRMLALWQERNLPALEYLNPQQVLRVVGIIDQVESEFARTAPLAQAPQAQPQTVPTQQPEQQYLQQAPQGDAAATAVQRARQQGGDPQAINAFRGTAPGPDSQYLNG</sequence>
<dbReference type="GeneID" id="40078940"/>
<name>A0A0U3TKV2_9CAUD</name>
<gene>
    <name evidence="2" type="primary">84</name>
    <name evidence="2" type="ORF">LAROYE_84</name>
</gene>
<dbReference type="KEGG" id="vg:40078940"/>
<dbReference type="OrthoDB" id="3981at10239"/>
<evidence type="ECO:0000313" key="2">
    <source>
        <dbReference type="EMBL" id="ALY09609.1"/>
    </source>
</evidence>
<evidence type="ECO:0000313" key="3">
    <source>
        <dbReference type="Proteomes" id="UP000222336"/>
    </source>
</evidence>
<reference evidence="3" key="1">
    <citation type="submission" date="2015-11" db="EMBL/GenBank/DDBJ databases">
        <authorList>
            <person name="Dogans D."/>
            <person name="Schneider V.M."/>
            <person name="Bradley K.W."/>
            <person name="Asai D.J."/>
            <person name="Bowman C.A."/>
            <person name="Russell D.A."/>
            <person name="Pope W.H."/>
            <person name="Jacobs-Sera D."/>
            <person name="Hendrix R.W."/>
            <person name="Hatfull G.F."/>
        </authorList>
    </citation>
    <scope>NUCLEOTIDE SEQUENCE [LARGE SCALE GENOMIC DNA]</scope>
</reference>
<evidence type="ECO:0000256" key="1">
    <source>
        <dbReference type="SAM" id="MobiDB-lite"/>
    </source>
</evidence>
<dbReference type="EMBL" id="KU160654">
    <property type="protein sequence ID" value="ALY09609.1"/>
    <property type="molecule type" value="Genomic_DNA"/>
</dbReference>
<dbReference type="RefSeq" id="YP_009603074.1">
    <property type="nucleotide sequence ID" value="NC_041947.1"/>
</dbReference>
<dbReference type="Proteomes" id="UP000222336">
    <property type="component" value="Segment"/>
</dbReference>